<dbReference type="EMBL" id="HACG01021324">
    <property type="protein sequence ID" value="CEK68189.1"/>
    <property type="molecule type" value="Transcribed_RNA"/>
</dbReference>
<keyword evidence="1" id="KW-0175">Coiled coil</keyword>
<feature type="coiled-coil region" evidence="1">
    <location>
        <begin position="7"/>
        <end position="34"/>
    </location>
</feature>
<protein>
    <submittedName>
        <fullName evidence="2">Uncharacterized protein</fullName>
    </submittedName>
</protein>
<evidence type="ECO:0000256" key="1">
    <source>
        <dbReference type="SAM" id="Coils"/>
    </source>
</evidence>
<gene>
    <name evidence="2" type="primary">ORF65441</name>
</gene>
<feature type="non-terminal residue" evidence="2">
    <location>
        <position position="1"/>
    </location>
</feature>
<reference evidence="2" key="1">
    <citation type="submission" date="2014-12" db="EMBL/GenBank/DDBJ databases">
        <title>Insight into the proteome of Arion vulgaris.</title>
        <authorList>
            <person name="Aradska J."/>
            <person name="Bulat T."/>
            <person name="Smidak R."/>
            <person name="Sarate P."/>
            <person name="Gangsoo J."/>
            <person name="Sialana F."/>
            <person name="Bilban M."/>
            <person name="Lubec G."/>
        </authorList>
    </citation>
    <scope>NUCLEOTIDE SEQUENCE</scope>
    <source>
        <tissue evidence="2">Skin</tissue>
    </source>
</reference>
<accession>A0A0B6ZHT7</accession>
<organism evidence="2">
    <name type="scientific">Arion vulgaris</name>
    <dbReference type="NCBI Taxonomy" id="1028688"/>
    <lineage>
        <taxon>Eukaryota</taxon>
        <taxon>Metazoa</taxon>
        <taxon>Spiralia</taxon>
        <taxon>Lophotrochozoa</taxon>
        <taxon>Mollusca</taxon>
        <taxon>Gastropoda</taxon>
        <taxon>Heterobranchia</taxon>
        <taxon>Euthyneura</taxon>
        <taxon>Panpulmonata</taxon>
        <taxon>Eupulmonata</taxon>
        <taxon>Stylommatophora</taxon>
        <taxon>Helicina</taxon>
        <taxon>Arionoidea</taxon>
        <taxon>Arionidae</taxon>
        <taxon>Arion</taxon>
    </lineage>
</organism>
<dbReference type="AlphaFoldDB" id="A0A0B6ZHT7"/>
<sequence length="116" mass="13530">IWNTEELDTLRKVYKAAKGEINKLEVSLEVQQNHNKMLEVAVRKQRNEIEGLKIGLSEASKTNHRLSIHRDSLVKEQAILEVKLSALTDMWHDIDCEKMKAMEEEKSAKMEQDKER</sequence>
<proteinExistence type="predicted"/>
<feature type="non-terminal residue" evidence="2">
    <location>
        <position position="116"/>
    </location>
</feature>
<evidence type="ECO:0000313" key="2">
    <source>
        <dbReference type="EMBL" id="CEK68189.1"/>
    </source>
</evidence>
<name>A0A0B6ZHT7_9EUPU</name>